<feature type="transmembrane region" description="Helical" evidence="1">
    <location>
        <begin position="120"/>
        <end position="141"/>
    </location>
</feature>
<protein>
    <submittedName>
        <fullName evidence="2">Uncharacterized protein</fullName>
    </submittedName>
</protein>
<keyword evidence="1" id="KW-1133">Transmembrane helix</keyword>
<reference evidence="2 3" key="1">
    <citation type="submission" date="2014-11" db="EMBL/GenBank/DDBJ databases">
        <title>Genome sequence of Pseudomonas tuomuerensis JCM 14085.</title>
        <authorList>
            <person name="Shin S.-K."/>
            <person name="Yi H."/>
        </authorList>
    </citation>
    <scope>NUCLEOTIDE SEQUENCE [LARGE SCALE GENOMIC DNA]</scope>
    <source>
        <strain evidence="2 3">JCM 14085</strain>
    </source>
</reference>
<sequence>MNAMTLLRDAWYFFHRHAAHLALLCLPLILLERLAGNLLAPYLGDWQGSADLLAGLLFYPLYGAALILYLDTRTRGLRPGSAALLAMALRLWPSLALLTALSTLLIMLGASLFILPGLWLMARLAFADFLVVLQGFTPLAALGDSMALTRGQFWRIFTVMMAVMLPLWGLEAFLSGLLSEDLAPRVLLESLIGFAQLFVGVALYRCFMLTVSGPITDTP</sequence>
<comment type="caution">
    <text evidence="2">The sequence shown here is derived from an EMBL/GenBank/DDBJ whole genome shotgun (WGS) entry which is preliminary data.</text>
</comment>
<evidence type="ECO:0000313" key="2">
    <source>
        <dbReference type="EMBL" id="KHO64453.1"/>
    </source>
</evidence>
<organism evidence="2 3">
    <name type="scientific">Pseudomonas flexibilis</name>
    <dbReference type="NCBI Taxonomy" id="706570"/>
    <lineage>
        <taxon>Bacteria</taxon>
        <taxon>Pseudomonadati</taxon>
        <taxon>Pseudomonadota</taxon>
        <taxon>Gammaproteobacteria</taxon>
        <taxon>Pseudomonadales</taxon>
        <taxon>Pseudomonadaceae</taxon>
        <taxon>Pseudomonas</taxon>
    </lineage>
</organism>
<dbReference type="Proteomes" id="UP000030980">
    <property type="component" value="Unassembled WGS sequence"/>
</dbReference>
<dbReference type="OrthoDB" id="6196264at2"/>
<feature type="transmembrane region" description="Helical" evidence="1">
    <location>
        <begin position="91"/>
        <end position="114"/>
    </location>
</feature>
<accession>A0A0B3BIY7</accession>
<evidence type="ECO:0000313" key="3">
    <source>
        <dbReference type="Proteomes" id="UP000030980"/>
    </source>
</evidence>
<feature type="transmembrane region" description="Helical" evidence="1">
    <location>
        <begin position="52"/>
        <end position="70"/>
    </location>
</feature>
<name>A0A0B3BIY7_9PSED</name>
<gene>
    <name evidence="2" type="ORF">PT85_09585</name>
</gene>
<keyword evidence="1" id="KW-0812">Transmembrane</keyword>
<feature type="transmembrane region" description="Helical" evidence="1">
    <location>
        <begin position="153"/>
        <end position="174"/>
    </location>
</feature>
<feature type="transmembrane region" description="Helical" evidence="1">
    <location>
        <begin position="186"/>
        <end position="204"/>
    </location>
</feature>
<dbReference type="AlphaFoldDB" id="A0A0B3BIY7"/>
<evidence type="ECO:0000256" key="1">
    <source>
        <dbReference type="SAM" id="Phobius"/>
    </source>
</evidence>
<proteinExistence type="predicted"/>
<keyword evidence="1" id="KW-0472">Membrane</keyword>
<keyword evidence="3" id="KW-1185">Reference proteome</keyword>
<dbReference type="STRING" id="706570.PT85_09585"/>
<dbReference type="EMBL" id="JTAK01000004">
    <property type="protein sequence ID" value="KHO64453.1"/>
    <property type="molecule type" value="Genomic_DNA"/>
</dbReference>